<dbReference type="EMBL" id="MW460249">
    <property type="protein sequence ID" value="QRE00621.1"/>
    <property type="molecule type" value="Genomic_DNA"/>
</dbReference>
<keyword evidence="2" id="KW-1185">Reference proteome</keyword>
<proteinExistence type="predicted"/>
<name>A0A889IQQ5_9CAUD</name>
<evidence type="ECO:0000313" key="1">
    <source>
        <dbReference type="EMBL" id="QRE00621.1"/>
    </source>
</evidence>
<dbReference type="KEGG" id="vg:77947888"/>
<evidence type="ECO:0000313" key="2">
    <source>
        <dbReference type="Proteomes" id="UP000610026"/>
    </source>
</evidence>
<dbReference type="RefSeq" id="YP_010671634.1">
    <property type="nucleotide sequence ID" value="NC_070969.1"/>
</dbReference>
<protein>
    <submittedName>
        <fullName evidence="1">Uncharacterized protein</fullName>
    </submittedName>
</protein>
<dbReference type="GeneID" id="77947888"/>
<dbReference type="Proteomes" id="UP000610026">
    <property type="component" value="Segment"/>
</dbReference>
<sequence>MQVDINIEELAGAALASALEPSRIADKLREHMEKSVDEAIGDLFRYSSPFKKMLAEQLASAMPTTVEGIGQYGDVVLKTLMGVISQVREDNLRQTIEEEAKNLLAPVPAEYTLSELLRLFCEKADDEYSDNSRPTIIVDEPDERGYWDLSLDKEPGQSKYGCAYRLRFRKIEGSELSECWSMKAGDVDPSKSLFLGKSYGEQALLLNLYTCKTKVKYEPIDPDDFGYPSRERDY</sequence>
<organism evidence="1 2">
    <name type="scientific">Pseudomonas phage Itty13</name>
    <dbReference type="NCBI Taxonomy" id="2805750"/>
    <lineage>
        <taxon>Viruses</taxon>
        <taxon>Duplodnaviria</taxon>
        <taxon>Heunggongvirae</taxon>
        <taxon>Uroviricota</taxon>
        <taxon>Caudoviricetes</taxon>
        <taxon>Ittyvirus</taxon>
        <taxon>Ittyvirus itty13</taxon>
    </lineage>
</organism>
<reference evidence="1" key="1">
    <citation type="submission" date="2021-01" db="EMBL/GenBank/DDBJ databases">
        <authorList>
            <person name="Ben Porat S."/>
            <person name="Alkalay-Oren S."/>
            <person name="Coppenhagen-Glazer S."/>
            <person name="Hazan R."/>
        </authorList>
    </citation>
    <scope>NUCLEOTIDE SEQUENCE</scope>
</reference>
<accession>A0A889IQQ5</accession>